<dbReference type="Pfam" id="PF01042">
    <property type="entry name" value="Ribonuc_L-PSP"/>
    <property type="match status" value="1"/>
</dbReference>
<dbReference type="InterPro" id="IPR035959">
    <property type="entry name" value="RutC-like_sf"/>
</dbReference>
<reference evidence="2 3" key="1">
    <citation type="submission" date="2020-08" db="EMBL/GenBank/DDBJ databases">
        <title>Genomic Encyclopedia of Type Strains, Phase IV (KMG-IV): sequencing the most valuable type-strain genomes for metagenomic binning, comparative biology and taxonomic classification.</title>
        <authorList>
            <person name="Goeker M."/>
        </authorList>
    </citation>
    <scope>NUCLEOTIDE SEQUENCE [LARGE SCALE GENOMIC DNA]</scope>
    <source>
        <strain evidence="2 3">DSM 29007</strain>
    </source>
</reference>
<dbReference type="Gene3D" id="3.30.1330.40">
    <property type="entry name" value="RutC-like"/>
    <property type="match status" value="1"/>
</dbReference>
<accession>A0A841GXJ0</accession>
<evidence type="ECO:0000313" key="2">
    <source>
        <dbReference type="EMBL" id="MBB6070463.1"/>
    </source>
</evidence>
<feature type="region of interest" description="Disordered" evidence="1">
    <location>
        <begin position="1"/>
        <end position="20"/>
    </location>
</feature>
<dbReference type="InterPro" id="IPR006175">
    <property type="entry name" value="YjgF/YER057c/UK114"/>
</dbReference>
<dbReference type="Proteomes" id="UP000582837">
    <property type="component" value="Unassembled WGS sequence"/>
</dbReference>
<gene>
    <name evidence="2" type="ORF">HNQ61_002084</name>
</gene>
<dbReference type="AlphaFoldDB" id="A0A841GXJ0"/>
<comment type="caution">
    <text evidence="2">The sequence shown here is derived from an EMBL/GenBank/DDBJ whole genome shotgun (WGS) entry which is preliminary data.</text>
</comment>
<evidence type="ECO:0000256" key="1">
    <source>
        <dbReference type="SAM" id="MobiDB-lite"/>
    </source>
</evidence>
<dbReference type="SUPFAM" id="SSF55298">
    <property type="entry name" value="YjgF-like"/>
    <property type="match status" value="1"/>
</dbReference>
<dbReference type="CDD" id="cd06154">
    <property type="entry name" value="YjgF_YER057c_UK114_like_6"/>
    <property type="match status" value="1"/>
</dbReference>
<proteinExistence type="predicted"/>
<dbReference type="EMBL" id="JACHIA010000005">
    <property type="protein sequence ID" value="MBB6070463.1"/>
    <property type="molecule type" value="Genomic_DNA"/>
</dbReference>
<protein>
    <submittedName>
        <fullName evidence="2">Enamine deaminase RidA (YjgF/YER057c/UK114 family)</fullName>
    </submittedName>
</protein>
<dbReference type="PANTHER" id="PTHR43857">
    <property type="entry name" value="BLR7761 PROTEIN"/>
    <property type="match status" value="1"/>
</dbReference>
<keyword evidence="3" id="KW-1185">Reference proteome</keyword>
<dbReference type="PANTHER" id="PTHR43857:SF1">
    <property type="entry name" value="YJGH FAMILY PROTEIN"/>
    <property type="match status" value="1"/>
</dbReference>
<organism evidence="2 3">
    <name type="scientific">Longimicrobium terrae</name>
    <dbReference type="NCBI Taxonomy" id="1639882"/>
    <lineage>
        <taxon>Bacteria</taxon>
        <taxon>Pseudomonadati</taxon>
        <taxon>Gemmatimonadota</taxon>
        <taxon>Longimicrobiia</taxon>
        <taxon>Longimicrobiales</taxon>
        <taxon>Longimicrobiaceae</taxon>
        <taxon>Longimicrobium</taxon>
    </lineage>
</organism>
<evidence type="ECO:0000313" key="3">
    <source>
        <dbReference type="Proteomes" id="UP000582837"/>
    </source>
</evidence>
<name>A0A841GXJ0_9BACT</name>
<sequence length="163" mass="17295">MNDISSHTGPPLAAADGTRDVPLPAMTVREVAGRTQVSSGGPWEESVGYVRAVRTGPHIHVAGTTATDPEGEIVGAGDAYGQARYTFLKIRAALELLGAGMTDVVRTRMFVTDIGRWEEFGRAHGEFFAGGGARPVATMVEVARLIDPAMLIEIEVEAYVVAQ</sequence>